<proteinExistence type="predicted"/>
<reference evidence="1" key="1">
    <citation type="journal article" date="2021" name="Proc. Natl. Acad. Sci. U.S.A.">
        <title>A Catalog of Tens of Thousands of Viruses from Human Metagenomes Reveals Hidden Associations with Chronic Diseases.</title>
        <authorList>
            <person name="Tisza M.J."/>
            <person name="Buck C.B."/>
        </authorList>
    </citation>
    <scope>NUCLEOTIDE SEQUENCE</scope>
    <source>
        <strain evidence="1">CtnR613</strain>
    </source>
</reference>
<evidence type="ECO:0000313" key="1">
    <source>
        <dbReference type="EMBL" id="DAF52611.1"/>
    </source>
</evidence>
<accession>A0A8S5SP78</accession>
<protein>
    <submittedName>
        <fullName evidence="1">Distal tail protein</fullName>
    </submittedName>
</protein>
<sequence>MQEIKFNNFTDKLYIIYNGIKFKGISTISDTSINSNFELIKQYNRDGFILEDLKILNEIPITITFYTKDIQKLGQYFIPTKIVDIYFNNDTIFYKGFVSNITYGKFKNDYKKVVVTFTLQPFCCKNTETIVMNSNGVIENKGHLRVYPFIKLIPTNNSFYIAINGIKMEFKTDSLDPLNVDLQEIEITQNGEFKNSAFVGGKIPYLDIGNNPILLSNCKAEFKIQWRYLLYDLFRN</sequence>
<dbReference type="EMBL" id="BK032640">
    <property type="protein sequence ID" value="DAF52611.1"/>
    <property type="molecule type" value="Genomic_DNA"/>
</dbReference>
<organism evidence="1">
    <name type="scientific">Siphoviridae sp. ctnR613</name>
    <dbReference type="NCBI Taxonomy" id="2827939"/>
    <lineage>
        <taxon>Viruses</taxon>
        <taxon>Duplodnaviria</taxon>
        <taxon>Heunggongvirae</taxon>
        <taxon>Uroviricota</taxon>
        <taxon>Caudoviricetes</taxon>
    </lineage>
</organism>
<name>A0A8S5SP78_9CAUD</name>